<protein>
    <submittedName>
        <fullName evidence="1">DDT domain-containing protein PTM</fullName>
    </submittedName>
</protein>
<comment type="caution">
    <text evidence="1">The sequence shown here is derived from an EMBL/GenBank/DDBJ whole genome shotgun (WGS) entry which is preliminary data.</text>
</comment>
<dbReference type="Proteomes" id="UP001164539">
    <property type="component" value="Chromosome 2"/>
</dbReference>
<keyword evidence="2" id="KW-1185">Reference proteome</keyword>
<evidence type="ECO:0000313" key="1">
    <source>
        <dbReference type="EMBL" id="KAJ4724958.1"/>
    </source>
</evidence>
<reference evidence="1 2" key="1">
    <citation type="journal article" date="2023" name="Science">
        <title>Complex scaffold remodeling in plant triterpene biosynthesis.</title>
        <authorList>
            <person name="De La Pena R."/>
            <person name="Hodgson H."/>
            <person name="Liu J.C."/>
            <person name="Stephenson M.J."/>
            <person name="Martin A.C."/>
            <person name="Owen C."/>
            <person name="Harkess A."/>
            <person name="Leebens-Mack J."/>
            <person name="Jimenez L.E."/>
            <person name="Osbourn A."/>
            <person name="Sattely E.S."/>
        </authorList>
    </citation>
    <scope>NUCLEOTIDE SEQUENCE [LARGE SCALE GENOMIC DNA]</scope>
    <source>
        <strain evidence="2">cv. JPN11</strain>
        <tissue evidence="1">Leaf</tissue>
    </source>
</reference>
<gene>
    <name evidence="1" type="ORF">OWV82_003889</name>
</gene>
<proteinExistence type="predicted"/>
<name>A0ACC1YPK1_MELAZ</name>
<evidence type="ECO:0000313" key="2">
    <source>
        <dbReference type="Proteomes" id="UP001164539"/>
    </source>
</evidence>
<dbReference type="EMBL" id="CM051395">
    <property type="protein sequence ID" value="KAJ4724958.1"/>
    <property type="molecule type" value="Genomic_DNA"/>
</dbReference>
<sequence>MEVKVKRPRGRPRKRPRSEDEHVAVDKKLDSAREKRRGVVVETKPIALVGRYVLKEFEGIGIYLGKIVHYDRGLYRVDYEDGDCEDLESSELRQFLLGENDFDDDLRRRRKKLDDCLLKKSVKNEKVDLETKDGRLKSEMDRVEVSTLSGGLMVQDDGEQVEDNVDSSSDSCEHVQETDASLEAEAPLVPPLQLPQSSGTIGVPEEYVSYLFSVYGFLRSFGIHLFLSPFRLDDFVGSLNCSVSNTLLDAIHVALLRVLRRHLETLSSDGSELASNCLRCIDWSLLDTLTWSIYLVQYLTSMGYIKGPEWKGFYDEVLEREYYSLSVGRKLMILQILCDDAIESEELRAEIDLRQESEFGIDPDAASSDASESGPRRVHPRFSKTSACKDREGVEIIAENDVMKTSSKAKPLGFKGSETEIDASGVDVDGNGDECRICGMDGTLLCCDGCPSAYHTRCIGVAKMYIPEGPWYCPECTINKIGPIITTRTSLRGAELFGIDLYQQVFLGTCNHLLVLNASNNTEPLIRYYNPMDIPKVLRTLLSSVQHVSLYLGICKAIMQYWGIPETAVSPAGMIEMCTNAANIKSDGKACSLSLNPPIKESHGSMDMVDTENANSNNEINVDNATVSNLYSMDMITPTDLPMAQSNAITTEKSHDCLVLNSKLPGQIKRESTMSTASVSQQAERSDVTYQSLVDKSSPVDLMTCSSISNDGYGGHASSCLSANMPFQSKEGNHEGLLRVRRNSADNCVFMGSLFKPQAYINQYVHGEFSATAAAKLAVLSFEESQPHGFFWPCSEKKLWEVPRERCSWCYSCKAPASSRRGCMLNSALTVATKSAMKILNGLHPPKIGEGNLPTIATYILYMEESLCGLMGGPFASASYRKKWRKQVEEASTFNSIKALLLELEENICHIALSGDWVKLMDDWLGDSSVIQNTTSNVLTTQKRGFSGKRGRKHSGMSEVTVDDCSDQSFSWWKGGKSTKLVFEKAVLPHTVVRNAARQGGVRKFSGVNYADGSEIPKRSRQLVWRAAVERSKTASQLALQVRYLDLHVRWSELVRPEQNVQDVKGSETEASAFRNAVIRDKKIVENKIRYGVFFGNQKHLPSRVMKNIIDIELGEDGKEKYWFPEIRIPLYLIKEYGESVDKEIVPSSRKLSNELSEFQKKQLKASQKDLFSYLVCKRDNMENCACASCQLNVLVRNAVKCRVCEGYCHEGCTSTSMYMNSAVEPVIICNRCYHAKALAPSEIRSESPTSPLPLHRQEYHTAIKVSKGTRPKGFNQPLTSVRTQESCSEIKQITSDSGLVTKTRSRTLSWGIIWRKKNSEDAGDDFRRANILPRGSSDIHRPKPVCDICQLPYNSDLMYIHCETCERWFHAEAVELEESKLSDVVGFKCCKCRRIGGPECPYMDPELKEQKRKKRRLRAQKQGQVSSIRVDSGRGTISESKEFKPTTPVQLMEEMSVPEDDPLLFSLSTVELITEPSSEVDCGWNTSAPGPQKLPVRRQVKCEGDVGCGSVGNNIPNVDLSMSFEKNSVMNPKDEPSGPCVDWDASGSGLEGEILFDYNGLNYEDMEFEPQTYFSFSELLASDDGVQLDGTDASGVVLGNVEDLSRTIAHNGAPQQCGMTTSNHQIECAISTVNKMHCWMCPDMEQAPDLSCKICGLLIHSHCSPWEESSSIEGNWKCGNCREWQ</sequence>
<accession>A0ACC1YPK1</accession>
<organism evidence="1 2">
    <name type="scientific">Melia azedarach</name>
    <name type="common">Chinaberry tree</name>
    <dbReference type="NCBI Taxonomy" id="155640"/>
    <lineage>
        <taxon>Eukaryota</taxon>
        <taxon>Viridiplantae</taxon>
        <taxon>Streptophyta</taxon>
        <taxon>Embryophyta</taxon>
        <taxon>Tracheophyta</taxon>
        <taxon>Spermatophyta</taxon>
        <taxon>Magnoliopsida</taxon>
        <taxon>eudicotyledons</taxon>
        <taxon>Gunneridae</taxon>
        <taxon>Pentapetalae</taxon>
        <taxon>rosids</taxon>
        <taxon>malvids</taxon>
        <taxon>Sapindales</taxon>
        <taxon>Meliaceae</taxon>
        <taxon>Melia</taxon>
    </lineage>
</organism>